<proteinExistence type="predicted"/>
<dbReference type="PATRIC" id="fig|101510.16.peg.9100"/>
<accession>Q0RUU5</accession>
<dbReference type="GO" id="GO:0009898">
    <property type="term" value="C:cytoplasmic side of plasma membrane"/>
    <property type="evidence" value="ECO:0007669"/>
    <property type="project" value="TreeGrafter"/>
</dbReference>
<dbReference type="Proteomes" id="UP000008710">
    <property type="component" value="Plasmid pRHL3"/>
</dbReference>
<dbReference type="eggNOG" id="COG0455">
    <property type="taxonomic scope" value="Bacteria"/>
</dbReference>
<evidence type="ECO:0000313" key="2">
    <source>
        <dbReference type="EMBL" id="ABH00941.1"/>
    </source>
</evidence>
<reference evidence="3" key="1">
    <citation type="journal article" date="2006" name="Proc. Natl. Acad. Sci. U.S.A.">
        <title>The complete genome of Rhodococcus sp. RHA1 provides insights into a catabolic powerhouse.</title>
        <authorList>
            <person name="McLeod M.P."/>
            <person name="Warren R.L."/>
            <person name="Hsiao W.W.L."/>
            <person name="Araki N."/>
            <person name="Myhre M."/>
            <person name="Fernandes C."/>
            <person name="Miyazawa D."/>
            <person name="Wong W."/>
            <person name="Lillquist A.L."/>
            <person name="Wang D."/>
            <person name="Dosanjh M."/>
            <person name="Hara H."/>
            <person name="Petrescu A."/>
            <person name="Morin R.D."/>
            <person name="Yang G."/>
            <person name="Stott J.M."/>
            <person name="Schein J.E."/>
            <person name="Shin H."/>
            <person name="Smailus D."/>
            <person name="Siddiqui A.S."/>
            <person name="Marra M.A."/>
            <person name="Jones S.J.M."/>
            <person name="Holt R."/>
            <person name="Brinkman F.S.L."/>
            <person name="Miyauchi K."/>
            <person name="Fukuda M."/>
            <person name="Davies J.E."/>
            <person name="Mohn W.W."/>
            <person name="Eltis L.D."/>
        </authorList>
    </citation>
    <scope>NUCLEOTIDE SEQUENCE [LARGE SCALE GENOMIC DNA]</scope>
    <source>
        <strain evidence="3">RHA1</strain>
    </source>
</reference>
<dbReference type="GO" id="GO:0005524">
    <property type="term" value="F:ATP binding"/>
    <property type="evidence" value="ECO:0007669"/>
    <property type="project" value="TreeGrafter"/>
</dbReference>
<sequence length="497" mass="52759">MTPTVDVEITSKTTARATLADANVPPMNLEAHESKTLSTVVHEFLHNMAQAQGVDVEVVYRTAKDTRFLTVGPDGKAEERAPSMPLPIITEAPPGPVVEPVSTPRGGPVVVAAEQMAYEAAPQPVDASTPSRVGQRPTGPVTGPIKGPLDVRPQLSAPHVTPDDSPDVVSPARKGLRGTLNTLGFKLPPKSGSSEERARRTAAVTGRYIATIGRQVDADATIVVLNPKGGVGKTPLLLGIADTLAMYRPATSIVAFDVSDSGGGLADRAAVGADHGPDVWDVLEHAEELTAPGVRASALGRFTIRQPTGVEIVPGYRRIAAAAIDRHACEILASVLRRHRQLLLVDTGNNTNSSAWQWATEADVVVIPVPLRGTIPGTVAEMIDDLAGVAPEVLDRVLMLITEGPDDDPETEFDDVENFIRGGIAPDRFVRIPYDRLLHSGRINYPQLQPKTRTALIAAAAKVVELLSTIDPTAGGLIDTTKLHSIARPQPITRIRS</sequence>
<dbReference type="GO" id="GO:0005829">
    <property type="term" value="C:cytosol"/>
    <property type="evidence" value="ECO:0007669"/>
    <property type="project" value="TreeGrafter"/>
</dbReference>
<dbReference type="PANTHER" id="PTHR43384">
    <property type="entry name" value="SEPTUM SITE-DETERMINING PROTEIN MIND HOMOLOG, CHLOROPLASTIC-RELATED"/>
    <property type="match status" value="1"/>
</dbReference>
<dbReference type="EMBL" id="CP000434">
    <property type="protein sequence ID" value="ABH00941.1"/>
    <property type="molecule type" value="Genomic_DNA"/>
</dbReference>
<dbReference type="InterPro" id="IPR027417">
    <property type="entry name" value="P-loop_NTPase"/>
</dbReference>
<evidence type="ECO:0000313" key="3">
    <source>
        <dbReference type="Proteomes" id="UP000008710"/>
    </source>
</evidence>
<geneLocation type="plasmid" evidence="2 3">
    <name>pRHL3</name>
</geneLocation>
<feature type="region of interest" description="Disordered" evidence="1">
    <location>
        <begin position="179"/>
        <end position="199"/>
    </location>
</feature>
<dbReference type="KEGG" id="rha:RHA1_ro11294"/>
<dbReference type="GO" id="GO:0016887">
    <property type="term" value="F:ATP hydrolysis activity"/>
    <property type="evidence" value="ECO:0007669"/>
    <property type="project" value="TreeGrafter"/>
</dbReference>
<dbReference type="HOGENOM" id="CLU_595634_0_0_11"/>
<feature type="region of interest" description="Disordered" evidence="1">
    <location>
        <begin position="122"/>
        <end position="147"/>
    </location>
</feature>
<keyword evidence="2" id="KW-0614">Plasmid</keyword>
<dbReference type="AlphaFoldDB" id="Q0RUU5"/>
<evidence type="ECO:0000256" key="1">
    <source>
        <dbReference type="SAM" id="MobiDB-lite"/>
    </source>
</evidence>
<dbReference type="Gene3D" id="3.40.50.300">
    <property type="entry name" value="P-loop containing nucleotide triphosphate hydrolases"/>
    <property type="match status" value="1"/>
</dbReference>
<evidence type="ECO:0008006" key="4">
    <source>
        <dbReference type="Google" id="ProtNLM"/>
    </source>
</evidence>
<dbReference type="SUPFAM" id="SSF52540">
    <property type="entry name" value="P-loop containing nucleoside triphosphate hydrolases"/>
    <property type="match status" value="1"/>
</dbReference>
<gene>
    <name evidence="2" type="ordered locus">RHA1_ro11294</name>
</gene>
<name>Q0RUU5_RHOJR</name>
<organism evidence="2 3">
    <name type="scientific">Rhodococcus jostii (strain RHA1)</name>
    <dbReference type="NCBI Taxonomy" id="101510"/>
    <lineage>
        <taxon>Bacteria</taxon>
        <taxon>Bacillati</taxon>
        <taxon>Actinomycetota</taxon>
        <taxon>Actinomycetes</taxon>
        <taxon>Mycobacteriales</taxon>
        <taxon>Nocardiaceae</taxon>
        <taxon>Rhodococcus</taxon>
    </lineage>
</organism>
<dbReference type="RefSeq" id="WP_011600566.1">
    <property type="nucleotide sequence ID" value="NC_008271.1"/>
</dbReference>
<protein>
    <recommendedName>
        <fullName evidence="4">CobQ/CobB/MinD/ParA nucleotide binding domain-containing protein</fullName>
    </recommendedName>
</protein>
<dbReference type="GO" id="GO:0051782">
    <property type="term" value="P:negative regulation of cell division"/>
    <property type="evidence" value="ECO:0007669"/>
    <property type="project" value="TreeGrafter"/>
</dbReference>
<dbReference type="PANTHER" id="PTHR43384:SF14">
    <property type="entry name" value="ESX-1 SECRETION-ASSOCIATED PROTEIN ESPI"/>
    <property type="match status" value="1"/>
</dbReference>
<dbReference type="InterPro" id="IPR050625">
    <property type="entry name" value="ParA/MinD_ATPase"/>
</dbReference>